<sequence length="130" mass="14517">MLAVGNGTLVGEKIGAVCLPFGHMVYDLKELMNKVHNWLKTYAIFAPKDVAVDNLNINLLVELSGERHIYNSIETELNIDEAVNYLVEFLNSLTSHSFPPHNLHLKIGAPVMLLRNLDPPKLCNCARLIP</sequence>
<evidence type="ECO:0000313" key="2">
    <source>
        <dbReference type="Proteomes" id="UP000515154"/>
    </source>
</evidence>
<dbReference type="PANTHER" id="PTHR10492:SF57">
    <property type="entry name" value="ATP-DEPENDENT DNA HELICASE"/>
    <property type="match status" value="1"/>
</dbReference>
<proteinExistence type="predicted"/>
<dbReference type="Pfam" id="PF21530">
    <property type="entry name" value="Pif1_2B_dom"/>
    <property type="match status" value="1"/>
</dbReference>
<evidence type="ECO:0000259" key="1">
    <source>
        <dbReference type="Pfam" id="PF21530"/>
    </source>
</evidence>
<protein>
    <submittedName>
        <fullName evidence="3">ATP-dependent DNA helicase PIF1-like</fullName>
    </submittedName>
</protein>
<dbReference type="Proteomes" id="UP000515154">
    <property type="component" value="Linkage group LG9"/>
</dbReference>
<name>A0A6P7SQ68_9MOLL</name>
<dbReference type="KEGG" id="osn:115215390"/>
<gene>
    <name evidence="3" type="primary">LOC115215390</name>
</gene>
<evidence type="ECO:0000313" key="3">
    <source>
        <dbReference type="RefSeq" id="XP_029640409.1"/>
    </source>
</evidence>
<accession>A0A6P7SQ68</accession>
<feature type="domain" description="DNA helicase Pif1-like 2B" evidence="1">
    <location>
        <begin position="88"/>
        <end position="129"/>
    </location>
</feature>
<dbReference type="PANTHER" id="PTHR10492">
    <property type="match status" value="1"/>
</dbReference>
<keyword evidence="2" id="KW-1185">Reference proteome</keyword>
<reference evidence="3" key="1">
    <citation type="submission" date="2025-08" db="UniProtKB">
        <authorList>
            <consortium name="RefSeq"/>
        </authorList>
    </citation>
    <scope>IDENTIFICATION</scope>
</reference>
<organism evidence="2 3">
    <name type="scientific">Octopus sinensis</name>
    <name type="common">East Asian common octopus</name>
    <dbReference type="NCBI Taxonomy" id="2607531"/>
    <lineage>
        <taxon>Eukaryota</taxon>
        <taxon>Metazoa</taxon>
        <taxon>Spiralia</taxon>
        <taxon>Lophotrochozoa</taxon>
        <taxon>Mollusca</taxon>
        <taxon>Cephalopoda</taxon>
        <taxon>Coleoidea</taxon>
        <taxon>Octopodiformes</taxon>
        <taxon>Octopoda</taxon>
        <taxon>Incirrata</taxon>
        <taxon>Octopodidae</taxon>
        <taxon>Octopus</taxon>
    </lineage>
</organism>
<dbReference type="InterPro" id="IPR049163">
    <property type="entry name" value="Pif1-like_2B_dom"/>
</dbReference>
<dbReference type="AlphaFoldDB" id="A0A6P7SQ68"/>
<dbReference type="RefSeq" id="XP_029640409.1">
    <property type="nucleotide sequence ID" value="XM_029784549.1"/>
</dbReference>